<name>A0A388JUQ6_CHABU</name>
<evidence type="ECO:0000256" key="2">
    <source>
        <dbReference type="SAM" id="MobiDB-lite"/>
    </source>
</evidence>
<dbReference type="PANTHER" id="PTHR14208">
    <property type="entry name" value="BASIC LEUCINE ZIPPER AND W2 DOMAIN-CONTAINING PROTEIN"/>
    <property type="match status" value="1"/>
</dbReference>
<dbReference type="Gene3D" id="1.25.40.180">
    <property type="match status" value="2"/>
</dbReference>
<dbReference type="GO" id="GO:0005737">
    <property type="term" value="C:cytoplasm"/>
    <property type="evidence" value="ECO:0007669"/>
    <property type="project" value="TreeGrafter"/>
</dbReference>
<feature type="domain" description="W2" evidence="3">
    <location>
        <begin position="766"/>
        <end position="936"/>
    </location>
</feature>
<dbReference type="InterPro" id="IPR003307">
    <property type="entry name" value="W2_domain"/>
</dbReference>
<evidence type="ECO:0000259" key="3">
    <source>
        <dbReference type="PROSITE" id="PS51363"/>
    </source>
</evidence>
<dbReference type="CDD" id="cd11560">
    <property type="entry name" value="W2_eIF5C_like"/>
    <property type="match status" value="1"/>
</dbReference>
<evidence type="ECO:0000256" key="1">
    <source>
        <dbReference type="ARBA" id="ARBA00008151"/>
    </source>
</evidence>
<dbReference type="Gramene" id="GBG61497">
    <property type="protein sequence ID" value="GBG61497"/>
    <property type="gene ID" value="CBR_g21840"/>
</dbReference>
<comment type="caution">
    <text evidence="4">The sequence shown here is derived from an EMBL/GenBank/DDBJ whole genome shotgun (WGS) entry which is preliminary data.</text>
</comment>
<reference evidence="4 5" key="1">
    <citation type="journal article" date="2018" name="Cell">
        <title>The Chara Genome: Secondary Complexity and Implications for Plant Terrestrialization.</title>
        <authorList>
            <person name="Nishiyama T."/>
            <person name="Sakayama H."/>
            <person name="Vries J.D."/>
            <person name="Buschmann H."/>
            <person name="Saint-Marcoux D."/>
            <person name="Ullrich K.K."/>
            <person name="Haas F.B."/>
            <person name="Vanderstraeten L."/>
            <person name="Becker D."/>
            <person name="Lang D."/>
            <person name="Vosolsobe S."/>
            <person name="Rombauts S."/>
            <person name="Wilhelmsson P.K.I."/>
            <person name="Janitza P."/>
            <person name="Kern R."/>
            <person name="Heyl A."/>
            <person name="Rumpler F."/>
            <person name="Villalobos L.I.A.C."/>
            <person name="Clay J.M."/>
            <person name="Skokan R."/>
            <person name="Toyoda A."/>
            <person name="Suzuki Y."/>
            <person name="Kagoshima H."/>
            <person name="Schijlen E."/>
            <person name="Tajeshwar N."/>
            <person name="Catarino B."/>
            <person name="Hetherington A.J."/>
            <person name="Saltykova A."/>
            <person name="Bonnot C."/>
            <person name="Breuninger H."/>
            <person name="Symeonidi A."/>
            <person name="Radhakrishnan G.V."/>
            <person name="Van Nieuwerburgh F."/>
            <person name="Deforce D."/>
            <person name="Chang C."/>
            <person name="Karol K.G."/>
            <person name="Hedrich R."/>
            <person name="Ulvskov P."/>
            <person name="Glockner G."/>
            <person name="Delwiche C.F."/>
            <person name="Petrasek J."/>
            <person name="Van de Peer Y."/>
            <person name="Friml J."/>
            <person name="Beilby M."/>
            <person name="Dolan L."/>
            <person name="Kohara Y."/>
            <person name="Sugano S."/>
            <person name="Fujiyama A."/>
            <person name="Delaux P.-M."/>
            <person name="Quint M."/>
            <person name="TheiBen G."/>
            <person name="Hagemann M."/>
            <person name="Harholt J."/>
            <person name="Dunand C."/>
            <person name="Zachgo S."/>
            <person name="Langdale J."/>
            <person name="Maumus F."/>
            <person name="Straeten D.V.D."/>
            <person name="Gould S.B."/>
            <person name="Rensing S.A."/>
        </authorList>
    </citation>
    <scope>NUCLEOTIDE SEQUENCE [LARGE SCALE GENOMIC DNA]</scope>
    <source>
        <strain evidence="4 5">S276</strain>
    </source>
</reference>
<accession>A0A388JUQ6</accession>
<dbReference type="InterPro" id="IPR051245">
    <property type="entry name" value="eIF5-mimic_regulator"/>
</dbReference>
<dbReference type="SUPFAM" id="SSF48371">
    <property type="entry name" value="ARM repeat"/>
    <property type="match status" value="2"/>
</dbReference>
<organism evidence="4 5">
    <name type="scientific">Chara braunii</name>
    <name type="common">Braun's stonewort</name>
    <dbReference type="NCBI Taxonomy" id="69332"/>
    <lineage>
        <taxon>Eukaryota</taxon>
        <taxon>Viridiplantae</taxon>
        <taxon>Streptophyta</taxon>
        <taxon>Charophyceae</taxon>
        <taxon>Charales</taxon>
        <taxon>Characeae</taxon>
        <taxon>Chara</taxon>
    </lineage>
</organism>
<feature type="domain" description="W2" evidence="3">
    <location>
        <begin position="223"/>
        <end position="424"/>
    </location>
</feature>
<dbReference type="PROSITE" id="PS51363">
    <property type="entry name" value="W2"/>
    <property type="match status" value="2"/>
</dbReference>
<dbReference type="FunFam" id="1.25.40.180:FF:000028">
    <property type="entry name" value="ARM repeat superfamily protein"/>
    <property type="match status" value="1"/>
</dbReference>
<dbReference type="STRING" id="69332.A0A388JUQ6"/>
<comment type="similarity">
    <text evidence="1">Belongs to the BZW family.</text>
</comment>
<dbReference type="EMBL" id="BFEA01000020">
    <property type="protein sequence ID" value="GBG61497.1"/>
    <property type="molecule type" value="Genomic_DNA"/>
</dbReference>
<feature type="region of interest" description="Disordered" evidence="2">
    <location>
        <begin position="415"/>
        <end position="449"/>
    </location>
</feature>
<dbReference type="AlphaFoldDB" id="A0A388JUQ6"/>
<feature type="region of interest" description="Disordered" evidence="2">
    <location>
        <begin position="464"/>
        <end position="493"/>
    </location>
</feature>
<feature type="compositionally biased region" description="Basic and acidic residues" evidence="2">
    <location>
        <begin position="433"/>
        <end position="443"/>
    </location>
</feature>
<sequence>MSSKEKPTLGGTRIKTRKRNIAVPLDPSGFADNVVNVCLKYQGDLDLISKEIEVDDELDFSRYGDTLFEVLNCEPTKESILPYILFIQKIIRRRPFLIKNLENVLRRLLQSLEHYGAEDRKKLAIFTALTFSQKLSGLPPENIFTCLFNDAMVSKGSVLGFVTNVFKVFLEESTLDELVALLKRAKVEDRMLEFFPMQKRTPEYFAEHFMKEGLSEIVEYNRKKVFDVMLKELHTSLSEIMSEGGPVNLGETIELVKQRRKEGELPDVDIVKTIWESMMDAVQWSGKNQQQNINNALRQVKGWAKLLGAFCTTPRLEVELMYKIQIHCYEDAKLMKLFHEIVRALYDLDVLSEDVILKWFRKGNLTKGSGSLDGEGLVEVLRRWGGVRQVQDQENRRERRKRATTVKRELQQWLAPSDSDTDQDMTAISNGTERLDIHSKTSDEEVPTPRSAPLIRTARRMYGTGRKRGRPPLGVVPRNLNTKITPGNDPDARDRYVKDMIEQLDALDYKEIKGEKVAPGGGCTTYKVRGHLDGPQFHGDTMVAKLLLSSSDPSLELGGPAVKLWEAIPSKLWNIRCSKEKPTLGGARIKTRKRNIAVPLDPSGFVDNVVNVCLKYQGDLDLISKEIEVDDELDFSRYGDTLFEVFFTGGRTAAGSTVVVEDSSRQPHAVLNCEPTKESILPYILFIQKIIRRRPFLIKNLENVLRRLLQVFLEESSLDELVALLKRAKVEDRVLEFFPMQKRTPEYFAEHFMKEGLSEIVEYNRKKVFDVMLKELHTSLSEIMSEGGPVNLGETIELVKQRRKEGELPDVDIVKTIWESMMDAVQWSGKNQQQNINNALRQVKGWAKLLGAFCTTPRLEVELMYKIQIHCYEDAKLMKLFHEIVRALYDLDVLSEDVILKWFRKGNLTKGRQMFVKSLEPFVKWLEEAEEESDDEN</sequence>
<dbReference type="Pfam" id="PF02020">
    <property type="entry name" value="W2"/>
    <property type="match status" value="2"/>
</dbReference>
<dbReference type="InterPro" id="IPR043510">
    <property type="entry name" value="W2_5MP1/2"/>
</dbReference>
<dbReference type="GO" id="GO:0016020">
    <property type="term" value="C:membrane"/>
    <property type="evidence" value="ECO:0007669"/>
    <property type="project" value="TreeGrafter"/>
</dbReference>
<gene>
    <name evidence="4" type="ORF">CBR_g21840</name>
</gene>
<dbReference type="InterPro" id="IPR057397">
    <property type="entry name" value="HEAT_5MP1_2"/>
</dbReference>
<evidence type="ECO:0000313" key="4">
    <source>
        <dbReference type="EMBL" id="GBG61497.1"/>
    </source>
</evidence>
<dbReference type="PANTHER" id="PTHR14208:SF2">
    <property type="entry name" value="PROTEIN KRASAVIETZ"/>
    <property type="match status" value="1"/>
</dbReference>
<keyword evidence="5" id="KW-1185">Reference proteome</keyword>
<protein>
    <recommendedName>
        <fullName evidence="3">W2 domain-containing protein</fullName>
    </recommendedName>
</protein>
<dbReference type="Proteomes" id="UP000265515">
    <property type="component" value="Unassembled WGS sequence"/>
</dbReference>
<dbReference type="InterPro" id="IPR016024">
    <property type="entry name" value="ARM-type_fold"/>
</dbReference>
<evidence type="ECO:0000313" key="5">
    <source>
        <dbReference type="Proteomes" id="UP000265515"/>
    </source>
</evidence>
<dbReference type="OrthoDB" id="1727522at2759"/>
<dbReference type="SMART" id="SM00515">
    <property type="entry name" value="eIF5C"/>
    <property type="match status" value="2"/>
</dbReference>
<dbReference type="Pfam" id="PF25504">
    <property type="entry name" value="HEAT_5MP1_2"/>
    <property type="match status" value="2"/>
</dbReference>
<proteinExistence type="inferred from homology"/>